<dbReference type="AlphaFoldDB" id="A0A4Z2E0Y4"/>
<reference evidence="2 3" key="1">
    <citation type="submission" date="2019-03" db="EMBL/GenBank/DDBJ databases">
        <title>First draft genome of Liparis tanakae, snailfish: a comprehensive survey of snailfish specific genes.</title>
        <authorList>
            <person name="Kim W."/>
            <person name="Song I."/>
            <person name="Jeong J.-H."/>
            <person name="Kim D."/>
            <person name="Kim S."/>
            <person name="Ryu S."/>
            <person name="Song J.Y."/>
            <person name="Lee S.K."/>
        </authorList>
    </citation>
    <scope>NUCLEOTIDE SEQUENCE [LARGE SCALE GENOMIC DNA]</scope>
    <source>
        <tissue evidence="2">Muscle</tissue>
    </source>
</reference>
<feature type="region of interest" description="Disordered" evidence="1">
    <location>
        <begin position="1"/>
        <end position="75"/>
    </location>
</feature>
<sequence>MSSIAVHSLLHTPSSPPPTCSPPLSFPPASAITMETRPLSDGLKAGGEGEAKAPPPGSPRWRTLAVVSPREEDKE</sequence>
<protein>
    <submittedName>
        <fullName evidence="2">Uncharacterized protein</fullName>
    </submittedName>
</protein>
<proteinExistence type="predicted"/>
<gene>
    <name evidence="2" type="ORF">EYF80_067492</name>
</gene>
<evidence type="ECO:0000256" key="1">
    <source>
        <dbReference type="SAM" id="MobiDB-lite"/>
    </source>
</evidence>
<comment type="caution">
    <text evidence="2">The sequence shown here is derived from an EMBL/GenBank/DDBJ whole genome shotgun (WGS) entry which is preliminary data.</text>
</comment>
<feature type="compositionally biased region" description="Pro residues" evidence="1">
    <location>
        <begin position="14"/>
        <end position="26"/>
    </location>
</feature>
<evidence type="ECO:0000313" key="3">
    <source>
        <dbReference type="Proteomes" id="UP000314294"/>
    </source>
</evidence>
<evidence type="ECO:0000313" key="2">
    <source>
        <dbReference type="EMBL" id="TNN22394.1"/>
    </source>
</evidence>
<dbReference type="EMBL" id="SRLO01022704">
    <property type="protein sequence ID" value="TNN22394.1"/>
    <property type="molecule type" value="Genomic_DNA"/>
</dbReference>
<name>A0A4Z2E0Y4_9TELE</name>
<organism evidence="2 3">
    <name type="scientific">Liparis tanakae</name>
    <name type="common">Tanaka's snailfish</name>
    <dbReference type="NCBI Taxonomy" id="230148"/>
    <lineage>
        <taxon>Eukaryota</taxon>
        <taxon>Metazoa</taxon>
        <taxon>Chordata</taxon>
        <taxon>Craniata</taxon>
        <taxon>Vertebrata</taxon>
        <taxon>Euteleostomi</taxon>
        <taxon>Actinopterygii</taxon>
        <taxon>Neopterygii</taxon>
        <taxon>Teleostei</taxon>
        <taxon>Neoteleostei</taxon>
        <taxon>Acanthomorphata</taxon>
        <taxon>Eupercaria</taxon>
        <taxon>Perciformes</taxon>
        <taxon>Cottioidei</taxon>
        <taxon>Cottales</taxon>
        <taxon>Liparidae</taxon>
        <taxon>Liparis</taxon>
    </lineage>
</organism>
<dbReference type="Proteomes" id="UP000314294">
    <property type="component" value="Unassembled WGS sequence"/>
</dbReference>
<keyword evidence="3" id="KW-1185">Reference proteome</keyword>
<accession>A0A4Z2E0Y4</accession>